<dbReference type="InterPro" id="IPR008983">
    <property type="entry name" value="Tumour_necrosis_fac-like_dom"/>
</dbReference>
<reference evidence="9 10" key="1">
    <citation type="submission" date="2019-08" db="EMBL/GenBank/DDBJ databases">
        <authorList>
            <person name="Alioto T."/>
            <person name="Alioto T."/>
            <person name="Gomez Garrido J."/>
        </authorList>
    </citation>
    <scope>NUCLEOTIDE SEQUENCE [LARGE SCALE GENOMIC DNA]</scope>
</reference>
<dbReference type="GO" id="GO:0005164">
    <property type="term" value="F:tumor necrosis factor receptor binding"/>
    <property type="evidence" value="ECO:0007669"/>
    <property type="project" value="InterPro"/>
</dbReference>
<dbReference type="GO" id="GO:0005125">
    <property type="term" value="F:cytokine activity"/>
    <property type="evidence" value="ECO:0007669"/>
    <property type="project" value="UniProtKB-KW"/>
</dbReference>
<keyword evidence="3" id="KW-0202">Cytokine</keyword>
<keyword evidence="7" id="KW-0472">Membrane</keyword>
<dbReference type="GO" id="GO:0006955">
    <property type="term" value="P:immune response"/>
    <property type="evidence" value="ECO:0007669"/>
    <property type="project" value="InterPro"/>
</dbReference>
<protein>
    <submittedName>
        <fullName evidence="9">Tumour necrosis factor domain,Tumour necrosis factor-like domain</fullName>
    </submittedName>
</protein>
<accession>A0A5E4MVC2</accession>
<keyword evidence="5" id="KW-1015">Disulfide bond</keyword>
<evidence type="ECO:0000256" key="2">
    <source>
        <dbReference type="ARBA" id="ARBA00008670"/>
    </source>
</evidence>
<dbReference type="InterPro" id="IPR051748">
    <property type="entry name" value="TNF_Ligand_Superfamily"/>
</dbReference>
<dbReference type="InterPro" id="IPR006052">
    <property type="entry name" value="TNF_dom"/>
</dbReference>
<dbReference type="Proteomes" id="UP000325440">
    <property type="component" value="Unassembled WGS sequence"/>
</dbReference>
<keyword evidence="4" id="KW-0964">Secreted</keyword>
<keyword evidence="6" id="KW-0325">Glycoprotein</keyword>
<evidence type="ECO:0000256" key="4">
    <source>
        <dbReference type="ARBA" id="ARBA00022525"/>
    </source>
</evidence>
<dbReference type="EMBL" id="CABPRJ010000968">
    <property type="protein sequence ID" value="VVC33410.1"/>
    <property type="molecule type" value="Genomic_DNA"/>
</dbReference>
<dbReference type="PROSITE" id="PS50049">
    <property type="entry name" value="THD_2"/>
    <property type="match status" value="1"/>
</dbReference>
<dbReference type="PANTHER" id="PTHR15151:SF24">
    <property type="entry name" value="A PROLIFERATION-INDUCING LIGAND-LIKE PROTEIN-RELATED"/>
    <property type="match status" value="1"/>
</dbReference>
<comment type="similarity">
    <text evidence="2">Belongs to the tumor necrosis factor family.</text>
</comment>
<dbReference type="OrthoDB" id="5947373at2759"/>
<proteinExistence type="inferred from homology"/>
<evidence type="ECO:0000256" key="6">
    <source>
        <dbReference type="ARBA" id="ARBA00023180"/>
    </source>
</evidence>
<name>A0A5E4MVC2_9HEMI</name>
<dbReference type="GO" id="GO:0016020">
    <property type="term" value="C:membrane"/>
    <property type="evidence" value="ECO:0007669"/>
    <property type="project" value="InterPro"/>
</dbReference>
<evidence type="ECO:0000256" key="7">
    <source>
        <dbReference type="SAM" id="Phobius"/>
    </source>
</evidence>
<organism evidence="9 10">
    <name type="scientific">Cinara cedri</name>
    <dbReference type="NCBI Taxonomy" id="506608"/>
    <lineage>
        <taxon>Eukaryota</taxon>
        <taxon>Metazoa</taxon>
        <taxon>Ecdysozoa</taxon>
        <taxon>Arthropoda</taxon>
        <taxon>Hexapoda</taxon>
        <taxon>Insecta</taxon>
        <taxon>Pterygota</taxon>
        <taxon>Neoptera</taxon>
        <taxon>Paraneoptera</taxon>
        <taxon>Hemiptera</taxon>
        <taxon>Sternorrhyncha</taxon>
        <taxon>Aphidomorpha</taxon>
        <taxon>Aphidoidea</taxon>
        <taxon>Aphididae</taxon>
        <taxon>Lachninae</taxon>
        <taxon>Cinara</taxon>
    </lineage>
</organism>
<dbReference type="Gene3D" id="2.60.120.40">
    <property type="match status" value="1"/>
</dbReference>
<evidence type="ECO:0000313" key="10">
    <source>
        <dbReference type="Proteomes" id="UP000325440"/>
    </source>
</evidence>
<dbReference type="PANTHER" id="PTHR15151">
    <property type="entry name" value="PROTEIN EIGER"/>
    <property type="match status" value="1"/>
</dbReference>
<keyword evidence="7" id="KW-1133">Transmembrane helix</keyword>
<evidence type="ECO:0000256" key="5">
    <source>
        <dbReference type="ARBA" id="ARBA00023157"/>
    </source>
</evidence>
<keyword evidence="10" id="KW-1185">Reference proteome</keyword>
<gene>
    <name evidence="9" type="ORF">CINCED_3A021203</name>
</gene>
<dbReference type="GO" id="GO:0005615">
    <property type="term" value="C:extracellular space"/>
    <property type="evidence" value="ECO:0007669"/>
    <property type="project" value="UniProtKB-KW"/>
</dbReference>
<dbReference type="AlphaFoldDB" id="A0A5E4MVC2"/>
<evidence type="ECO:0000256" key="1">
    <source>
        <dbReference type="ARBA" id="ARBA00004613"/>
    </source>
</evidence>
<feature type="transmembrane region" description="Helical" evidence="7">
    <location>
        <begin position="12"/>
        <end position="32"/>
    </location>
</feature>
<dbReference type="SUPFAM" id="SSF49842">
    <property type="entry name" value="TNF-like"/>
    <property type="match status" value="1"/>
</dbReference>
<evidence type="ECO:0000256" key="3">
    <source>
        <dbReference type="ARBA" id="ARBA00022514"/>
    </source>
</evidence>
<evidence type="ECO:0000259" key="8">
    <source>
        <dbReference type="PROSITE" id="PS50049"/>
    </source>
</evidence>
<keyword evidence="7" id="KW-0812">Transmembrane</keyword>
<evidence type="ECO:0000313" key="9">
    <source>
        <dbReference type="EMBL" id="VVC33410.1"/>
    </source>
</evidence>
<sequence length="226" mass="25590">MNNNSCLKKKDIIVIFINLMVLFIVIYLYYIIDSLKTILSNANVLKKSSKSDLTEDYTNNFDDFKTTNQNVNIRHTRSTNSVKSHKLSSFSLAQPNIDFEQNGILGPWILSNKSLSNDKCPIKLTSRRTLLEIVDEGLYFVYIQVYYLSSSVRNSFTMTKITADINETLSVCSAMGACGTEISCFTSIVEYFKTGESILIRLREMSSSISLSRKASHTYLGFIKLS</sequence>
<feature type="domain" description="THD" evidence="8">
    <location>
        <begin position="82"/>
        <end position="225"/>
    </location>
</feature>
<comment type="subcellular location">
    <subcellularLocation>
        <location evidence="1">Secreted</location>
    </subcellularLocation>
</comment>